<comment type="caution">
    <text evidence="3">The sequence shown here is derived from an EMBL/GenBank/DDBJ whole genome shotgun (WGS) entry which is preliminary data.</text>
</comment>
<protein>
    <recommendedName>
        <fullName evidence="2">DUF4136 domain-containing protein</fullName>
    </recommendedName>
</protein>
<dbReference type="RefSeq" id="WP_059072423.1">
    <property type="nucleotide sequence ID" value="NZ_LNAL01000008.1"/>
</dbReference>
<proteinExistence type="predicted"/>
<dbReference type="Pfam" id="PF13590">
    <property type="entry name" value="DUF4136"/>
    <property type="match status" value="1"/>
</dbReference>
<dbReference type="OrthoDB" id="118896at2"/>
<evidence type="ECO:0000259" key="2">
    <source>
        <dbReference type="Pfam" id="PF13590"/>
    </source>
</evidence>
<feature type="signal peptide" evidence="1">
    <location>
        <begin position="1"/>
        <end position="19"/>
    </location>
</feature>
<feature type="domain" description="DUF4136" evidence="2">
    <location>
        <begin position="26"/>
        <end position="174"/>
    </location>
</feature>
<dbReference type="InterPro" id="IPR025411">
    <property type="entry name" value="DUF4136"/>
</dbReference>
<evidence type="ECO:0000313" key="4">
    <source>
        <dbReference type="Proteomes" id="UP000054223"/>
    </source>
</evidence>
<keyword evidence="4" id="KW-1185">Reference proteome</keyword>
<dbReference type="PROSITE" id="PS51257">
    <property type="entry name" value="PROKAR_LIPOPROTEIN"/>
    <property type="match status" value="1"/>
</dbReference>
<evidence type="ECO:0000256" key="1">
    <source>
        <dbReference type="SAM" id="SignalP"/>
    </source>
</evidence>
<feature type="chain" id="PRO_5040738013" description="DUF4136 domain-containing protein" evidence="1">
    <location>
        <begin position="20"/>
        <end position="181"/>
    </location>
</feature>
<dbReference type="EMBL" id="LNAL01000008">
    <property type="protein sequence ID" value="KUG06731.1"/>
    <property type="molecule type" value="Genomic_DNA"/>
</dbReference>
<dbReference type="AlphaFoldDB" id="A0A9X0HJ00"/>
<reference evidence="3 4" key="1">
    <citation type="submission" date="2015-11" db="EMBL/GenBank/DDBJ databases">
        <title>Solirubrum puertoriconensis gen. nov. an environmental bacteria isolated in Puerto Rico.</title>
        <authorList>
            <person name="Cuebas-Irizarry M.F."/>
            <person name="Montalvo-Rodriguez R."/>
        </authorList>
    </citation>
    <scope>NUCLEOTIDE SEQUENCE [LARGE SCALE GENOMIC DNA]</scope>
    <source>
        <strain evidence="3 4">MC1A</strain>
    </source>
</reference>
<organism evidence="3 4">
    <name type="scientific">Solirubrum puertoriconensis</name>
    <dbReference type="NCBI Taxonomy" id="1751427"/>
    <lineage>
        <taxon>Bacteria</taxon>
        <taxon>Pseudomonadati</taxon>
        <taxon>Bacteroidota</taxon>
        <taxon>Cytophagia</taxon>
        <taxon>Cytophagales</taxon>
    </lineage>
</organism>
<gene>
    <name evidence="3" type="ORF">ASU33_05185</name>
</gene>
<name>A0A9X0HJ00_SOLP1</name>
<sequence length="181" mass="20302">MKTLLFALLLSLAACTATNVESVNEAPGVNFAAYRTYNFLDVSARNEAAFQSPLNGVEELKSAIATQLERRGYQRAEQPDVWVNIGIVTQQRVQTRETTVREAPVYLGQRRYAWRSQEVPVREYTEGTATVELVDAARNEQVWEGAVAGVLSDKPEALSKRIEAAIEDLFERYPVKPQQQP</sequence>
<accession>A0A9X0HJ00</accession>
<dbReference type="Gene3D" id="3.30.160.670">
    <property type="match status" value="1"/>
</dbReference>
<dbReference type="Proteomes" id="UP000054223">
    <property type="component" value="Unassembled WGS sequence"/>
</dbReference>
<keyword evidence="1" id="KW-0732">Signal</keyword>
<evidence type="ECO:0000313" key="3">
    <source>
        <dbReference type="EMBL" id="KUG06731.1"/>
    </source>
</evidence>